<dbReference type="InterPro" id="IPR011991">
    <property type="entry name" value="ArsR-like_HTH"/>
</dbReference>
<dbReference type="EMBL" id="JACRSQ010000010">
    <property type="protein sequence ID" value="MBC8543593.1"/>
    <property type="molecule type" value="Genomic_DNA"/>
</dbReference>
<gene>
    <name evidence="2" type="ORF">H8730_08555</name>
</gene>
<dbReference type="PROSITE" id="PS50987">
    <property type="entry name" value="HTH_ARSR_2"/>
    <property type="match status" value="1"/>
</dbReference>
<dbReference type="GO" id="GO:0003700">
    <property type="term" value="F:DNA-binding transcription factor activity"/>
    <property type="evidence" value="ECO:0007669"/>
    <property type="project" value="InterPro"/>
</dbReference>
<proteinExistence type="predicted"/>
<dbReference type="Gene3D" id="1.10.10.10">
    <property type="entry name" value="Winged helix-like DNA-binding domain superfamily/Winged helix DNA-binding domain"/>
    <property type="match status" value="1"/>
</dbReference>
<dbReference type="InterPro" id="IPR001845">
    <property type="entry name" value="HTH_ArsR_DNA-bd_dom"/>
</dbReference>
<comment type="caution">
    <text evidence="2">The sequence shown here is derived from an EMBL/GenBank/DDBJ whole genome shotgun (WGS) entry which is preliminary data.</text>
</comment>
<evidence type="ECO:0000313" key="2">
    <source>
        <dbReference type="EMBL" id="MBC8543593.1"/>
    </source>
</evidence>
<sequence length="354" mass="41395">MNINESLGILFDSIFYTCIHFCKKEVVFRFQTLVQQNEDTILYHYNTFRDSKQSIDPPASLFSLFYYDKSGSCVLMDYFITHIDFFQDSVEDFLQKISNKRDFKVYVFEYYFAKYKDTIDMDKLLHLDGETVAKALALISETVDITSFIYMIYHFSDLVNELANYINELIPLIKAYHKKNRSHIDEVVKAFINNETLQLKKRFVGDDFVNLTKQTYSVSLLARYIIVKRTTNGHHPYAFLLGCESIALLSQAIDYRYVTIESTIKTFGNELKLEILKELSSQDRTISQLSRILHIARSSIGHCIDDLLHEVAIIKVKKSGVEIYYRLNAEYFYRAQKTFACFIDELMLALQKNS</sequence>
<protein>
    <submittedName>
        <fullName evidence="2">Winged helix-turn-helix transcriptional regulator</fullName>
    </submittedName>
</protein>
<reference evidence="2" key="1">
    <citation type="submission" date="2020-08" db="EMBL/GenBank/DDBJ databases">
        <title>Genome public.</title>
        <authorList>
            <person name="Liu C."/>
            <person name="Sun Q."/>
        </authorList>
    </citation>
    <scope>NUCLEOTIDE SEQUENCE</scope>
    <source>
        <strain evidence="2">NSJ-32</strain>
    </source>
</reference>
<keyword evidence="3" id="KW-1185">Reference proteome</keyword>
<dbReference type="InterPro" id="IPR036390">
    <property type="entry name" value="WH_DNA-bd_sf"/>
</dbReference>
<dbReference type="Proteomes" id="UP000657006">
    <property type="component" value="Unassembled WGS sequence"/>
</dbReference>
<evidence type="ECO:0000313" key="3">
    <source>
        <dbReference type="Proteomes" id="UP000657006"/>
    </source>
</evidence>
<dbReference type="RefSeq" id="WP_177719527.1">
    <property type="nucleotide sequence ID" value="NZ_JACRSQ010000010.1"/>
</dbReference>
<accession>A0A926DQZ0</accession>
<dbReference type="CDD" id="cd00090">
    <property type="entry name" value="HTH_ARSR"/>
    <property type="match status" value="1"/>
</dbReference>
<name>A0A926DQZ0_9FIRM</name>
<dbReference type="Pfam" id="PF01022">
    <property type="entry name" value="HTH_5"/>
    <property type="match status" value="1"/>
</dbReference>
<dbReference type="AlphaFoldDB" id="A0A926DQZ0"/>
<dbReference type="SMART" id="SM00418">
    <property type="entry name" value="HTH_ARSR"/>
    <property type="match status" value="1"/>
</dbReference>
<organism evidence="2 3">
    <name type="scientific">Bianquea renquensis</name>
    <dbReference type="NCBI Taxonomy" id="2763661"/>
    <lineage>
        <taxon>Bacteria</taxon>
        <taxon>Bacillati</taxon>
        <taxon>Bacillota</taxon>
        <taxon>Clostridia</taxon>
        <taxon>Eubacteriales</taxon>
        <taxon>Bianqueaceae</taxon>
        <taxon>Bianquea</taxon>
    </lineage>
</organism>
<evidence type="ECO:0000259" key="1">
    <source>
        <dbReference type="PROSITE" id="PS50987"/>
    </source>
</evidence>
<dbReference type="SUPFAM" id="SSF46785">
    <property type="entry name" value="Winged helix' DNA-binding domain"/>
    <property type="match status" value="1"/>
</dbReference>
<dbReference type="InterPro" id="IPR036388">
    <property type="entry name" value="WH-like_DNA-bd_sf"/>
</dbReference>
<feature type="domain" description="HTH arsR-type" evidence="1">
    <location>
        <begin position="252"/>
        <end position="347"/>
    </location>
</feature>